<reference evidence="11 12" key="1">
    <citation type="journal article" date="2013" name="PLoS ONE">
        <title>Genomic Analysis by Deep Sequencing of the Probiotic Lactobacillus brevis KB290 Harboring Nine Plasmids Reveals Genomic Stability.</title>
        <authorList>
            <person name="Fukao M."/>
            <person name="Oshima K."/>
            <person name="Morita H."/>
            <person name="Toh H."/>
            <person name="Suda W."/>
            <person name="Kim S.W."/>
            <person name="Suzuki S."/>
            <person name="Yakabe T."/>
            <person name="Hattori M."/>
            <person name="Yajima N."/>
        </authorList>
    </citation>
    <scope>NUCLEOTIDE SEQUENCE [LARGE SCALE GENOMIC DNA]</scope>
    <source>
        <strain evidence="11 12">KB290</strain>
    </source>
</reference>
<accession>M5ABT0</accession>
<evidence type="ECO:0000256" key="7">
    <source>
        <dbReference type="PROSITE-ProRule" id="PRU00169"/>
    </source>
</evidence>
<dbReference type="SUPFAM" id="SSF46894">
    <property type="entry name" value="C-terminal effector domain of the bipartite response regulators"/>
    <property type="match status" value="1"/>
</dbReference>
<evidence type="ECO:0000313" key="11">
    <source>
        <dbReference type="EMBL" id="BAN06278.1"/>
    </source>
</evidence>
<feature type="domain" description="OmpR/PhoB-type" evidence="10">
    <location>
        <begin position="147"/>
        <end position="246"/>
    </location>
</feature>
<dbReference type="PROSITE" id="PS50110">
    <property type="entry name" value="RESPONSE_REGULATORY"/>
    <property type="match status" value="1"/>
</dbReference>
<dbReference type="SMART" id="SM00448">
    <property type="entry name" value="REC"/>
    <property type="match status" value="1"/>
</dbReference>
<evidence type="ECO:0000256" key="5">
    <source>
        <dbReference type="ARBA" id="ARBA00023159"/>
    </source>
</evidence>
<dbReference type="Pfam" id="PF00072">
    <property type="entry name" value="Response_reg"/>
    <property type="match status" value="1"/>
</dbReference>
<dbReference type="FunFam" id="3.40.50.2300:FF:000001">
    <property type="entry name" value="DNA-binding response regulator PhoB"/>
    <property type="match status" value="1"/>
</dbReference>
<dbReference type="FunFam" id="1.10.10.10:FF:000018">
    <property type="entry name" value="DNA-binding response regulator ResD"/>
    <property type="match status" value="1"/>
</dbReference>
<dbReference type="GO" id="GO:0005829">
    <property type="term" value="C:cytosol"/>
    <property type="evidence" value="ECO:0007669"/>
    <property type="project" value="TreeGrafter"/>
</dbReference>
<name>M5ABT0_LEVBR</name>
<dbReference type="Pfam" id="PF00486">
    <property type="entry name" value="Trans_reg_C"/>
    <property type="match status" value="1"/>
</dbReference>
<keyword evidence="2" id="KW-0902">Two-component regulatory system</keyword>
<dbReference type="GO" id="GO:0000156">
    <property type="term" value="F:phosphorelay response regulator activity"/>
    <property type="evidence" value="ECO:0007669"/>
    <property type="project" value="TreeGrafter"/>
</dbReference>
<evidence type="ECO:0000259" key="9">
    <source>
        <dbReference type="PROSITE" id="PS50110"/>
    </source>
</evidence>
<dbReference type="InterPro" id="IPR016032">
    <property type="entry name" value="Sig_transdc_resp-reg_C-effctor"/>
</dbReference>
<dbReference type="AlphaFoldDB" id="M5ABT0"/>
<dbReference type="GO" id="GO:0000976">
    <property type="term" value="F:transcription cis-regulatory region binding"/>
    <property type="evidence" value="ECO:0007669"/>
    <property type="project" value="TreeGrafter"/>
</dbReference>
<evidence type="ECO:0000256" key="3">
    <source>
        <dbReference type="ARBA" id="ARBA00023015"/>
    </source>
</evidence>
<dbReference type="Proteomes" id="UP000012042">
    <property type="component" value="Chromosome"/>
</dbReference>
<dbReference type="Gene3D" id="1.10.10.10">
    <property type="entry name" value="Winged helix-like DNA-binding domain superfamily/Winged helix DNA-binding domain"/>
    <property type="match status" value="1"/>
</dbReference>
<dbReference type="CDD" id="cd00383">
    <property type="entry name" value="trans_reg_C"/>
    <property type="match status" value="1"/>
</dbReference>
<dbReference type="InterPro" id="IPR011006">
    <property type="entry name" value="CheY-like_superfamily"/>
</dbReference>
<protein>
    <submittedName>
        <fullName evidence="11">Alkaline phosphatase synthesis transcriptional regulatory protein phoP</fullName>
    </submittedName>
</protein>
<keyword evidence="1 7" id="KW-0597">Phosphoprotein</keyword>
<evidence type="ECO:0000313" key="12">
    <source>
        <dbReference type="Proteomes" id="UP000012042"/>
    </source>
</evidence>
<dbReference type="Gene3D" id="3.40.50.2300">
    <property type="match status" value="1"/>
</dbReference>
<organism evidence="11 12">
    <name type="scientific">Levilactobacillus brevis KB290</name>
    <dbReference type="NCBI Taxonomy" id="1001583"/>
    <lineage>
        <taxon>Bacteria</taxon>
        <taxon>Bacillati</taxon>
        <taxon>Bacillota</taxon>
        <taxon>Bacilli</taxon>
        <taxon>Lactobacillales</taxon>
        <taxon>Lactobacillaceae</taxon>
        <taxon>Levilactobacillus</taxon>
    </lineage>
</organism>
<sequence>MALSYSEIRRGKPMSRVLVVDDEPAIVTLLQYNLEQADYQVVTAIDGEQALNLALHEKFDVILLDLMLPKMDGVEVTKRLRQEKVKTPIIMITAKTSEFDTVFGLELGADDYITKPFSPREVIARMKAVMRRYHEEEPTDAVPSQQGHRLQVGDLTIDQDKFQVKRGNQAIELTPKEFELLLFFAKRPGKVWSREQLLEGVWGFDYSGQTRMVDIHVSHLREKIEQDSKHPTLLKTVRGFGYTFEVQP</sequence>
<dbReference type="InterPro" id="IPR001867">
    <property type="entry name" value="OmpR/PhoB-type_DNA-bd"/>
</dbReference>
<dbReference type="EMBL" id="AP012167">
    <property type="protein sequence ID" value="BAN06278.1"/>
    <property type="molecule type" value="Genomic_DNA"/>
</dbReference>
<keyword evidence="6" id="KW-0804">Transcription</keyword>
<evidence type="ECO:0000256" key="4">
    <source>
        <dbReference type="ARBA" id="ARBA00023125"/>
    </source>
</evidence>
<dbReference type="InterPro" id="IPR001789">
    <property type="entry name" value="Sig_transdc_resp-reg_receiver"/>
</dbReference>
<keyword evidence="4 8" id="KW-0238">DNA-binding</keyword>
<evidence type="ECO:0000259" key="10">
    <source>
        <dbReference type="PROSITE" id="PS51755"/>
    </source>
</evidence>
<dbReference type="GO" id="GO:0032993">
    <property type="term" value="C:protein-DNA complex"/>
    <property type="evidence" value="ECO:0007669"/>
    <property type="project" value="TreeGrafter"/>
</dbReference>
<dbReference type="Gene3D" id="6.10.250.690">
    <property type="match status" value="1"/>
</dbReference>
<feature type="modified residue" description="4-aspartylphosphate" evidence="7">
    <location>
        <position position="65"/>
    </location>
</feature>
<feature type="domain" description="Response regulatory" evidence="9">
    <location>
        <begin position="16"/>
        <end position="130"/>
    </location>
</feature>
<evidence type="ECO:0000256" key="1">
    <source>
        <dbReference type="ARBA" id="ARBA00022553"/>
    </source>
</evidence>
<keyword evidence="3" id="KW-0805">Transcription regulation</keyword>
<keyword evidence="5" id="KW-0010">Activator</keyword>
<evidence type="ECO:0000256" key="2">
    <source>
        <dbReference type="ARBA" id="ARBA00023012"/>
    </source>
</evidence>
<dbReference type="PANTHER" id="PTHR48111">
    <property type="entry name" value="REGULATOR OF RPOS"/>
    <property type="match status" value="1"/>
</dbReference>
<dbReference type="InterPro" id="IPR039420">
    <property type="entry name" value="WalR-like"/>
</dbReference>
<proteinExistence type="predicted"/>
<feature type="DNA-binding region" description="OmpR/PhoB-type" evidence="8">
    <location>
        <begin position="147"/>
        <end position="246"/>
    </location>
</feature>
<gene>
    <name evidence="11" type="ORF">LVISKB_0643</name>
</gene>
<dbReference type="PROSITE" id="PS51755">
    <property type="entry name" value="OMPR_PHOB"/>
    <property type="match status" value="1"/>
</dbReference>
<dbReference type="SMART" id="SM00862">
    <property type="entry name" value="Trans_reg_C"/>
    <property type="match status" value="1"/>
</dbReference>
<dbReference type="KEGG" id="lbk:LVISKB_0643"/>
<dbReference type="InterPro" id="IPR036388">
    <property type="entry name" value="WH-like_DNA-bd_sf"/>
</dbReference>
<dbReference type="PANTHER" id="PTHR48111:SF73">
    <property type="entry name" value="ALKALINE PHOSPHATASE SYNTHESIS TRANSCRIPTIONAL REGULATORY PROTEIN PHOP"/>
    <property type="match status" value="1"/>
</dbReference>
<evidence type="ECO:0000256" key="6">
    <source>
        <dbReference type="ARBA" id="ARBA00023163"/>
    </source>
</evidence>
<dbReference type="GO" id="GO:0006355">
    <property type="term" value="P:regulation of DNA-templated transcription"/>
    <property type="evidence" value="ECO:0007669"/>
    <property type="project" value="InterPro"/>
</dbReference>
<dbReference type="HOGENOM" id="CLU_000445_30_1_9"/>
<dbReference type="SUPFAM" id="SSF52172">
    <property type="entry name" value="CheY-like"/>
    <property type="match status" value="1"/>
</dbReference>
<dbReference type="PATRIC" id="fig|1001583.3.peg.633"/>
<evidence type="ECO:0000256" key="8">
    <source>
        <dbReference type="PROSITE-ProRule" id="PRU01091"/>
    </source>
</evidence>